<sequence>MEDIINKILKSHRSRRKSIAVIHRYLRMKYKIQIDHKLLKARLDALNTSFA</sequence>
<reference evidence="1 2" key="1">
    <citation type="submission" date="2021-12" db="EMBL/GenBank/DDBJ databases">
        <title>Genome sequencing of bacteria with rrn-lacking chromosome and rrn-plasmid.</title>
        <authorList>
            <person name="Anda M."/>
            <person name="Iwasaki W."/>
        </authorList>
    </citation>
    <scope>NUCLEOTIDE SEQUENCE [LARGE SCALE GENOMIC DNA]</scope>
    <source>
        <strain evidence="1 2">NBRC 101262</strain>
    </source>
</reference>
<gene>
    <name evidence="1" type="ORF">PEPS_23990</name>
</gene>
<dbReference type="EMBL" id="AP025292">
    <property type="protein sequence ID" value="BDD00119.1"/>
    <property type="molecule type" value="Genomic_DNA"/>
</dbReference>
<protein>
    <recommendedName>
        <fullName evidence="3">Transposase</fullName>
    </recommendedName>
</protein>
<dbReference type="RefSeq" id="WP_332921356.1">
    <property type="nucleotide sequence ID" value="NZ_AP025292.1"/>
</dbReference>
<dbReference type="Proteomes" id="UP001354989">
    <property type="component" value="Chromosome"/>
</dbReference>
<evidence type="ECO:0008006" key="3">
    <source>
        <dbReference type="Google" id="ProtNLM"/>
    </source>
</evidence>
<accession>A0ABN6LFA1</accession>
<proteinExistence type="predicted"/>
<keyword evidence="2" id="KW-1185">Reference proteome</keyword>
<name>A0ABN6LFA1_9BACT</name>
<evidence type="ECO:0000313" key="1">
    <source>
        <dbReference type="EMBL" id="BDD00119.1"/>
    </source>
</evidence>
<organism evidence="1 2">
    <name type="scientific">Persicobacter psychrovividus</name>
    <dbReference type="NCBI Taxonomy" id="387638"/>
    <lineage>
        <taxon>Bacteria</taxon>
        <taxon>Pseudomonadati</taxon>
        <taxon>Bacteroidota</taxon>
        <taxon>Cytophagia</taxon>
        <taxon>Cytophagales</taxon>
        <taxon>Persicobacteraceae</taxon>
        <taxon>Persicobacter</taxon>
    </lineage>
</organism>
<evidence type="ECO:0000313" key="2">
    <source>
        <dbReference type="Proteomes" id="UP001354989"/>
    </source>
</evidence>